<dbReference type="AlphaFoldDB" id="A0A937G0W8"/>
<evidence type="ECO:0000313" key="1">
    <source>
        <dbReference type="EMBL" id="MBL6449639.1"/>
    </source>
</evidence>
<gene>
    <name evidence="1" type="ORF">JMN32_25235</name>
</gene>
<reference evidence="1" key="1">
    <citation type="submission" date="2021-01" db="EMBL/GenBank/DDBJ databases">
        <title>Fulvivirga kasyanovii gen. nov., sp nov., a novel member of the phylum Bacteroidetes isolated from seawater in a mussel farm.</title>
        <authorList>
            <person name="Zhao L.-H."/>
            <person name="Wang Z.-J."/>
        </authorList>
    </citation>
    <scope>NUCLEOTIDE SEQUENCE</scope>
    <source>
        <strain evidence="1">29W222</strain>
    </source>
</reference>
<keyword evidence="2" id="KW-1185">Reference proteome</keyword>
<comment type="caution">
    <text evidence="1">The sequence shown here is derived from an EMBL/GenBank/DDBJ whole genome shotgun (WGS) entry which is preliminary data.</text>
</comment>
<sequence>MIKIYDYTKTIKDTYFIKDGSNVALFDMQTLTIQRSKGLRYQLFFLNTSVMELKPGTEQYNRVIKEYEILLSKLPLFCANNLQKYKQNIKKHQVGLNT</sequence>
<dbReference type="RefSeq" id="WP_202859186.1">
    <property type="nucleotide sequence ID" value="NZ_JAEUGD010000067.1"/>
</dbReference>
<dbReference type="EMBL" id="JAEUGD010000067">
    <property type="protein sequence ID" value="MBL6449639.1"/>
    <property type="molecule type" value="Genomic_DNA"/>
</dbReference>
<proteinExistence type="predicted"/>
<dbReference type="Proteomes" id="UP000614216">
    <property type="component" value="Unassembled WGS sequence"/>
</dbReference>
<organism evidence="1 2">
    <name type="scientific">Fulvivirga marina</name>
    <dbReference type="NCBI Taxonomy" id="2494733"/>
    <lineage>
        <taxon>Bacteria</taxon>
        <taxon>Pseudomonadati</taxon>
        <taxon>Bacteroidota</taxon>
        <taxon>Cytophagia</taxon>
        <taxon>Cytophagales</taxon>
        <taxon>Fulvivirgaceae</taxon>
        <taxon>Fulvivirga</taxon>
    </lineage>
</organism>
<protein>
    <submittedName>
        <fullName evidence="1">Uncharacterized protein</fullName>
    </submittedName>
</protein>
<accession>A0A937G0W8</accession>
<evidence type="ECO:0000313" key="2">
    <source>
        <dbReference type="Proteomes" id="UP000614216"/>
    </source>
</evidence>
<name>A0A937G0W8_9BACT</name>